<accession>A0A5S3V6F2</accession>
<comment type="caution">
    <text evidence="1">The sequence shown here is derived from an EMBL/GenBank/DDBJ whole genome shotgun (WGS) entry which is preliminary data.</text>
</comment>
<evidence type="ECO:0000313" key="2">
    <source>
        <dbReference type="Proteomes" id="UP000307217"/>
    </source>
</evidence>
<proteinExistence type="predicted"/>
<organism evidence="1 2">
    <name type="scientific">Pseudoalteromonas aurantia</name>
    <dbReference type="NCBI Taxonomy" id="43654"/>
    <lineage>
        <taxon>Bacteria</taxon>
        <taxon>Pseudomonadati</taxon>
        <taxon>Pseudomonadota</taxon>
        <taxon>Gammaproteobacteria</taxon>
        <taxon>Alteromonadales</taxon>
        <taxon>Pseudoalteromonadaceae</taxon>
        <taxon>Pseudoalteromonas</taxon>
    </lineage>
</organism>
<dbReference type="OrthoDB" id="9807853at2"/>
<gene>
    <name evidence="1" type="ORF">CWC19_14715</name>
</gene>
<reference evidence="2" key="2">
    <citation type="submission" date="2019-06" db="EMBL/GenBank/DDBJ databases">
        <title>Co-occurence of chitin degradation, pigmentation and bioactivity in marine Pseudoalteromonas.</title>
        <authorList>
            <person name="Sonnenschein E.C."/>
            <person name="Bech P.K."/>
        </authorList>
    </citation>
    <scope>NUCLEOTIDE SEQUENCE [LARGE SCALE GENOMIC DNA]</scope>
    <source>
        <strain evidence="2">S3790</strain>
    </source>
</reference>
<protein>
    <submittedName>
        <fullName evidence="1">Uncharacterized protein</fullName>
    </submittedName>
</protein>
<sequence length="342" mass="40121">MEILKSRSRTLQHDALDANNKGKLRASPRLQSALVQLNKYAISSIHQGFFLRYLNTDLKQVDYDRNIHYALAMHDVGIPTKKNSVRDLWSHCQHTHRALEWARQNTNPNHRWQPGAIRRLEWLLGVDDMFSIEHADQWPIAKRELGYDIAPKGSGEWFDYANNSHSIERVLVAYEHLCILRSHEQDDGRVASVFLEAVLNDLRPSNRYWLTPLFVQPDRDLTSLLVSYPEFEEVISKWENQFENLVDKQRYIYNALKAFDTEFDLVLQTQPMPKGWYELKMILLAKPIITMETAHVYLEASSCMFEYGLLQVKHIKALNNMTVFECPAVFELWGRWENIVKF</sequence>
<evidence type="ECO:0000313" key="1">
    <source>
        <dbReference type="EMBL" id="TMO67202.1"/>
    </source>
</evidence>
<reference evidence="1 2" key="1">
    <citation type="submission" date="2018-01" db="EMBL/GenBank/DDBJ databases">
        <authorList>
            <person name="Paulsen S."/>
            <person name="Gram L.K."/>
        </authorList>
    </citation>
    <scope>NUCLEOTIDE SEQUENCE [LARGE SCALE GENOMIC DNA]</scope>
    <source>
        <strain evidence="1 2">S3790</strain>
    </source>
</reference>
<dbReference type="EMBL" id="PNBX01000062">
    <property type="protein sequence ID" value="TMO67202.1"/>
    <property type="molecule type" value="Genomic_DNA"/>
</dbReference>
<dbReference type="AlphaFoldDB" id="A0A5S3V6F2"/>
<dbReference type="RefSeq" id="WP_138592572.1">
    <property type="nucleotide sequence ID" value="NZ_PNBX01000062.1"/>
</dbReference>
<name>A0A5S3V6F2_9GAMM</name>
<dbReference type="Proteomes" id="UP000307217">
    <property type="component" value="Unassembled WGS sequence"/>
</dbReference>